<protein>
    <submittedName>
        <fullName evidence="3">BnaCnng11620D protein</fullName>
    </submittedName>
</protein>
<dbReference type="Gramene" id="CDY44613">
    <property type="protein sequence ID" value="CDY44613"/>
    <property type="gene ID" value="GSBRNA2T00080559001"/>
</dbReference>
<evidence type="ECO:0000313" key="3">
    <source>
        <dbReference type="EMBL" id="CDY44613.1"/>
    </source>
</evidence>
<dbReference type="OMA" id="CASEIDF"/>
<dbReference type="InterPro" id="IPR002420">
    <property type="entry name" value="PI3K-type_C2_dom"/>
</dbReference>
<evidence type="ECO:0000256" key="1">
    <source>
        <dbReference type="PROSITE-ProRule" id="PRU00880"/>
    </source>
</evidence>
<dbReference type="AlphaFoldDB" id="A0A078I681"/>
<proteinExistence type="inferred from homology"/>
<keyword evidence="4" id="KW-1185">Reference proteome</keyword>
<sequence>MGASEFRFFLSCDINSPVTFRIDKLDGIPPPSRNPLIRVLNKIRLYMFIAQWNPPRLVSVAEEKKQELYIECALYINGAPFGLPMRTSESPLVAGMGFFLRKTEGLIGGATILLFNSKMQMKSGKQKLRLWQGKEADGSFPTSTPGKVPRHECGELERLEKLMNKFERGQIQSIDWLDRLMLMSLDKIKEQESSKHGNSNLYLVIDFCSFEHRVVFQESGANVLITSPIGSTNEFVTVWDTELGKFNPSEHKQLKLARSLDIDIIDRDLKPSNAERK</sequence>
<comment type="similarity">
    <text evidence="1">Belongs to the PI3/PI4-kinase family.</text>
</comment>
<dbReference type="PROSITE" id="PS51547">
    <property type="entry name" value="C2_PI3K"/>
    <property type="match status" value="1"/>
</dbReference>
<gene>
    <name evidence="3" type="primary">BnaCnng11620D</name>
    <name evidence="3" type="ORF">GSBRNA2T00080559001</name>
</gene>
<dbReference type="Proteomes" id="UP000028999">
    <property type="component" value="Unassembled WGS sequence"/>
</dbReference>
<evidence type="ECO:0000313" key="4">
    <source>
        <dbReference type="Proteomes" id="UP000028999"/>
    </source>
</evidence>
<dbReference type="PaxDb" id="3708-A0A078I681"/>
<dbReference type="EMBL" id="LK032596">
    <property type="protein sequence ID" value="CDY44613.1"/>
    <property type="molecule type" value="Genomic_DNA"/>
</dbReference>
<feature type="domain" description="C2 PI3K-type" evidence="2">
    <location>
        <begin position="14"/>
        <end position="169"/>
    </location>
</feature>
<dbReference type="InterPro" id="IPR011162">
    <property type="entry name" value="MHC_I/II-like_Ag-recog"/>
</dbReference>
<dbReference type="Pfam" id="PF00792">
    <property type="entry name" value="PI3K_C2"/>
    <property type="match status" value="1"/>
</dbReference>
<accession>A0A078I681</accession>
<dbReference type="SUPFAM" id="SSF49562">
    <property type="entry name" value="C2 domain (Calcium/lipid-binding domain, CaLB)"/>
    <property type="match status" value="1"/>
</dbReference>
<evidence type="ECO:0000259" key="2">
    <source>
        <dbReference type="PROSITE" id="PS51547"/>
    </source>
</evidence>
<dbReference type="InterPro" id="IPR035892">
    <property type="entry name" value="C2_domain_sf"/>
</dbReference>
<organism evidence="3 4">
    <name type="scientific">Brassica napus</name>
    <name type="common">Rape</name>
    <dbReference type="NCBI Taxonomy" id="3708"/>
    <lineage>
        <taxon>Eukaryota</taxon>
        <taxon>Viridiplantae</taxon>
        <taxon>Streptophyta</taxon>
        <taxon>Embryophyta</taxon>
        <taxon>Tracheophyta</taxon>
        <taxon>Spermatophyta</taxon>
        <taxon>Magnoliopsida</taxon>
        <taxon>eudicotyledons</taxon>
        <taxon>Gunneridae</taxon>
        <taxon>Pentapetalae</taxon>
        <taxon>rosids</taxon>
        <taxon>malvids</taxon>
        <taxon>Brassicales</taxon>
        <taxon>Brassicaceae</taxon>
        <taxon>Brassiceae</taxon>
        <taxon>Brassica</taxon>
    </lineage>
</organism>
<name>A0A078I681_BRANA</name>
<dbReference type="STRING" id="3708.A0A078I681"/>
<dbReference type="SUPFAM" id="SSF54452">
    <property type="entry name" value="MHC antigen-recognition domain"/>
    <property type="match status" value="1"/>
</dbReference>
<reference evidence="3 4" key="1">
    <citation type="journal article" date="2014" name="Science">
        <title>Plant genetics. Early allopolyploid evolution in the post-Neolithic Brassica napus oilseed genome.</title>
        <authorList>
            <person name="Chalhoub B."/>
            <person name="Denoeud F."/>
            <person name="Liu S."/>
            <person name="Parkin I.A."/>
            <person name="Tang H."/>
            <person name="Wang X."/>
            <person name="Chiquet J."/>
            <person name="Belcram H."/>
            <person name="Tong C."/>
            <person name="Samans B."/>
            <person name="Correa M."/>
            <person name="Da Silva C."/>
            <person name="Just J."/>
            <person name="Falentin C."/>
            <person name="Koh C.S."/>
            <person name="Le Clainche I."/>
            <person name="Bernard M."/>
            <person name="Bento P."/>
            <person name="Noel B."/>
            <person name="Labadie K."/>
            <person name="Alberti A."/>
            <person name="Charles M."/>
            <person name="Arnaud D."/>
            <person name="Guo H."/>
            <person name="Daviaud C."/>
            <person name="Alamery S."/>
            <person name="Jabbari K."/>
            <person name="Zhao M."/>
            <person name="Edger P.P."/>
            <person name="Chelaifa H."/>
            <person name="Tack D."/>
            <person name="Lassalle G."/>
            <person name="Mestiri I."/>
            <person name="Schnel N."/>
            <person name="Le Paslier M.C."/>
            <person name="Fan G."/>
            <person name="Renault V."/>
            <person name="Bayer P.E."/>
            <person name="Golicz A.A."/>
            <person name="Manoli S."/>
            <person name="Lee T.H."/>
            <person name="Thi V.H."/>
            <person name="Chalabi S."/>
            <person name="Hu Q."/>
            <person name="Fan C."/>
            <person name="Tollenaere R."/>
            <person name="Lu Y."/>
            <person name="Battail C."/>
            <person name="Shen J."/>
            <person name="Sidebottom C.H."/>
            <person name="Wang X."/>
            <person name="Canaguier A."/>
            <person name="Chauveau A."/>
            <person name="Berard A."/>
            <person name="Deniot G."/>
            <person name="Guan M."/>
            <person name="Liu Z."/>
            <person name="Sun F."/>
            <person name="Lim Y.P."/>
            <person name="Lyons E."/>
            <person name="Town C.D."/>
            <person name="Bancroft I."/>
            <person name="Wang X."/>
            <person name="Meng J."/>
            <person name="Ma J."/>
            <person name="Pires J.C."/>
            <person name="King G.J."/>
            <person name="Brunel D."/>
            <person name="Delourme R."/>
            <person name="Renard M."/>
            <person name="Aury J.M."/>
            <person name="Adams K.L."/>
            <person name="Batley J."/>
            <person name="Snowdon R.J."/>
            <person name="Tost J."/>
            <person name="Edwards D."/>
            <person name="Zhou Y."/>
            <person name="Hua W."/>
            <person name="Sharpe A.G."/>
            <person name="Paterson A.H."/>
            <person name="Guan C."/>
            <person name="Wincker P."/>
        </authorList>
    </citation>
    <scope>NUCLEOTIDE SEQUENCE [LARGE SCALE GENOMIC DNA]</scope>
    <source>
        <strain evidence="4">cv. Darmor-bzh</strain>
    </source>
</reference>